<sequence>MRPTKNGTLHAVAGATPDTGTGVFATARIPTGHPVLEVEPWVSVLATARLADTCSNCFGVKTLRDQEVDGTCQAENWATVHKYECKIFKRLYPNVLPTSSRAVLRIILFQKYPSDVHKLKFQGFHALESHPTQIMERESDDLLNLMLSARAVCEYANTDLTLQEVVEYFSKIDINAFTLTTPFYDHIGIALEPFAAFCNHSCSPNAAVEFDQGKLWLRALRDIEKGDQIFVSYIDNTDPYAIRQSQLSKRYFFDCKCPKCEREKDTLNDGFLRDVTALDLKIIDDAQREATELLDTAKPEKLPASSIRKFRCAMSILRKTSLWPITRQPYVRLRGELIASLMGEQDYQAAFVHCAIRHVCVDPTVYPDNWYPGSSVHKWMFVKLLRYLTQEGELSFAEGIDLAKYELNLHILMYSILLDLETTASNEVPTVEDIYRDALATFTNAGWTHEVMEPEIDAQWGKVERLVNEALQVDEASV</sequence>
<dbReference type="Gene3D" id="1.10.220.160">
    <property type="match status" value="1"/>
</dbReference>
<protein>
    <recommendedName>
        <fullName evidence="1">SET domain-containing protein</fullName>
    </recommendedName>
</protein>
<dbReference type="GO" id="GO:0005634">
    <property type="term" value="C:nucleus"/>
    <property type="evidence" value="ECO:0007669"/>
    <property type="project" value="TreeGrafter"/>
</dbReference>
<dbReference type="AlphaFoldDB" id="A0AAF0DK75"/>
<feature type="domain" description="SET" evidence="1">
    <location>
        <begin position="1"/>
        <end position="234"/>
    </location>
</feature>
<keyword evidence="3" id="KW-1185">Reference proteome</keyword>
<dbReference type="SMART" id="SM00317">
    <property type="entry name" value="SET"/>
    <property type="match status" value="1"/>
</dbReference>
<dbReference type="InterPro" id="IPR046341">
    <property type="entry name" value="SET_dom_sf"/>
</dbReference>
<dbReference type="PANTHER" id="PTHR12197">
    <property type="entry name" value="HISTONE-LYSINE N-METHYLTRANSFERASE SMYD"/>
    <property type="match status" value="1"/>
</dbReference>
<accession>A0AAF0DK75</accession>
<organism evidence="2 3">
    <name type="scientific">Emydomyces testavorans</name>
    <dbReference type="NCBI Taxonomy" id="2070801"/>
    <lineage>
        <taxon>Eukaryota</taxon>
        <taxon>Fungi</taxon>
        <taxon>Dikarya</taxon>
        <taxon>Ascomycota</taxon>
        <taxon>Pezizomycotina</taxon>
        <taxon>Eurotiomycetes</taxon>
        <taxon>Eurotiomycetidae</taxon>
        <taxon>Onygenales</taxon>
        <taxon>Nannizziopsiaceae</taxon>
        <taxon>Emydomyces</taxon>
    </lineage>
</organism>
<gene>
    <name evidence="2" type="ORF">PRK78_003958</name>
</gene>
<dbReference type="Gene3D" id="2.170.270.10">
    <property type="entry name" value="SET domain"/>
    <property type="match status" value="1"/>
</dbReference>
<evidence type="ECO:0000313" key="3">
    <source>
        <dbReference type="Proteomes" id="UP001219355"/>
    </source>
</evidence>
<reference evidence="2" key="1">
    <citation type="submission" date="2023-03" db="EMBL/GenBank/DDBJ databases">
        <title>Emydomyces testavorans Genome Sequence.</title>
        <authorList>
            <person name="Hoyer L."/>
        </authorList>
    </citation>
    <scope>NUCLEOTIDE SEQUENCE</scope>
    <source>
        <strain evidence="2">16-2883</strain>
    </source>
</reference>
<dbReference type="PROSITE" id="PS50524">
    <property type="entry name" value="RDRP_DSRNA_BIR"/>
    <property type="match status" value="1"/>
</dbReference>
<dbReference type="EMBL" id="CP120628">
    <property type="protein sequence ID" value="WEW58490.1"/>
    <property type="molecule type" value="Genomic_DNA"/>
</dbReference>
<name>A0AAF0DK75_9EURO</name>
<dbReference type="PANTHER" id="PTHR12197:SF251">
    <property type="entry name" value="EG:BACR7C10.4 PROTEIN"/>
    <property type="match status" value="1"/>
</dbReference>
<dbReference type="PROSITE" id="PS50280">
    <property type="entry name" value="SET"/>
    <property type="match status" value="1"/>
</dbReference>
<evidence type="ECO:0000313" key="2">
    <source>
        <dbReference type="EMBL" id="WEW58490.1"/>
    </source>
</evidence>
<proteinExistence type="predicted"/>
<dbReference type="InterPro" id="IPR001214">
    <property type="entry name" value="SET_dom"/>
</dbReference>
<dbReference type="SUPFAM" id="SSF82199">
    <property type="entry name" value="SET domain"/>
    <property type="match status" value="1"/>
</dbReference>
<evidence type="ECO:0000259" key="1">
    <source>
        <dbReference type="PROSITE" id="PS50280"/>
    </source>
</evidence>
<dbReference type="Gene3D" id="6.10.140.2220">
    <property type="match status" value="1"/>
</dbReference>
<dbReference type="Proteomes" id="UP001219355">
    <property type="component" value="Chromosome 2"/>
</dbReference>
<dbReference type="Pfam" id="PF00856">
    <property type="entry name" value="SET"/>
    <property type="match status" value="1"/>
</dbReference>
<dbReference type="InterPro" id="IPR050869">
    <property type="entry name" value="H3K4_H4K5_MeTrfase"/>
</dbReference>